<dbReference type="PANTHER" id="PTHR37451:SF4">
    <property type="entry name" value="MARVEL DOMAIN-CONTAINING PROTEIN"/>
    <property type="match status" value="1"/>
</dbReference>
<feature type="region of interest" description="Disordered" evidence="5">
    <location>
        <begin position="263"/>
        <end position="288"/>
    </location>
</feature>
<evidence type="ECO:0000256" key="3">
    <source>
        <dbReference type="ARBA" id="ARBA00022989"/>
    </source>
</evidence>
<evidence type="ECO:0000256" key="5">
    <source>
        <dbReference type="SAM" id="MobiDB-lite"/>
    </source>
</evidence>
<keyword evidence="9" id="KW-1185">Reference proteome</keyword>
<dbReference type="Proteomes" id="UP001642405">
    <property type="component" value="Unassembled WGS sequence"/>
</dbReference>
<dbReference type="EMBL" id="CAWUHB010000023">
    <property type="protein sequence ID" value="CAK7221680.1"/>
    <property type="molecule type" value="Genomic_DNA"/>
</dbReference>
<proteinExistence type="predicted"/>
<gene>
    <name evidence="8" type="ORF">SCUCBS95973_004580</name>
</gene>
<evidence type="ECO:0000256" key="1">
    <source>
        <dbReference type="ARBA" id="ARBA00004141"/>
    </source>
</evidence>
<dbReference type="PANTHER" id="PTHR37451">
    <property type="entry name" value="MARVEL DOMAIN"/>
    <property type="match status" value="1"/>
</dbReference>
<keyword evidence="3 6" id="KW-1133">Transmembrane helix</keyword>
<sequence>MFGIGGDSAVRPAGREHFPNYPSYFLYLRIAQLVVSVVVLGLDAYGLSVLSFSGDELMIFTVIAAIIAVVYSLVAILAAPAAYNYWAVLSLDIFLTVFWLISFALLASQVAPFMGNHTYCAYGYCYNYGLSGESLTYAQCLAAASGLGGLNFLLFATTTAVNGLALHDHRNQGLHSVAGQPASAPADADAAEKAAAAAAAGGVAMQPVAGAPAAVQDPYYEQQAAAAQAQAQAQYPAGYTAPPPGTYEAPVDPAQAQYYAQQTMTPPPQQPTPVSYAQPTPPAAADPNAAAYYAAQQQQQQYYAAAAAPGAAPAPVAAAPAPAGP</sequence>
<reference evidence="8 9" key="1">
    <citation type="submission" date="2024-01" db="EMBL/GenBank/DDBJ databases">
        <authorList>
            <person name="Allen C."/>
            <person name="Tagirdzhanova G."/>
        </authorList>
    </citation>
    <scope>NUCLEOTIDE SEQUENCE [LARGE SCALE GENOMIC DNA]</scope>
</reference>
<evidence type="ECO:0000313" key="9">
    <source>
        <dbReference type="Proteomes" id="UP001642405"/>
    </source>
</evidence>
<keyword evidence="4 6" id="KW-0472">Membrane</keyword>
<feature type="transmembrane region" description="Helical" evidence="6">
    <location>
        <begin position="24"/>
        <end position="45"/>
    </location>
</feature>
<dbReference type="Pfam" id="PF01284">
    <property type="entry name" value="MARVEL"/>
    <property type="match status" value="1"/>
</dbReference>
<feature type="transmembrane region" description="Helical" evidence="6">
    <location>
        <begin position="57"/>
        <end position="79"/>
    </location>
</feature>
<accession>A0ABP0BPV7</accession>
<evidence type="ECO:0000256" key="4">
    <source>
        <dbReference type="ARBA" id="ARBA00023136"/>
    </source>
</evidence>
<keyword evidence="2 6" id="KW-0812">Transmembrane</keyword>
<evidence type="ECO:0000259" key="7">
    <source>
        <dbReference type="Pfam" id="PF01284"/>
    </source>
</evidence>
<comment type="subcellular location">
    <subcellularLocation>
        <location evidence="1">Membrane</location>
        <topology evidence="1">Multi-pass membrane protein</topology>
    </subcellularLocation>
</comment>
<protein>
    <recommendedName>
        <fullName evidence="7">MARVEL domain-containing protein</fullName>
    </recommendedName>
</protein>
<feature type="domain" description="MARVEL" evidence="7">
    <location>
        <begin position="27"/>
        <end position="160"/>
    </location>
</feature>
<comment type="caution">
    <text evidence="8">The sequence shown here is derived from an EMBL/GenBank/DDBJ whole genome shotgun (WGS) entry which is preliminary data.</text>
</comment>
<name>A0ABP0BPV7_9PEZI</name>
<feature type="transmembrane region" description="Helical" evidence="6">
    <location>
        <begin position="85"/>
        <end position="107"/>
    </location>
</feature>
<dbReference type="InterPro" id="IPR008253">
    <property type="entry name" value="Marvel"/>
</dbReference>
<organism evidence="8 9">
    <name type="scientific">Sporothrix curviconia</name>
    <dbReference type="NCBI Taxonomy" id="1260050"/>
    <lineage>
        <taxon>Eukaryota</taxon>
        <taxon>Fungi</taxon>
        <taxon>Dikarya</taxon>
        <taxon>Ascomycota</taxon>
        <taxon>Pezizomycotina</taxon>
        <taxon>Sordariomycetes</taxon>
        <taxon>Sordariomycetidae</taxon>
        <taxon>Ophiostomatales</taxon>
        <taxon>Ophiostomataceae</taxon>
        <taxon>Sporothrix</taxon>
    </lineage>
</organism>
<evidence type="ECO:0000256" key="6">
    <source>
        <dbReference type="SAM" id="Phobius"/>
    </source>
</evidence>
<evidence type="ECO:0000256" key="2">
    <source>
        <dbReference type="ARBA" id="ARBA00022692"/>
    </source>
</evidence>
<evidence type="ECO:0000313" key="8">
    <source>
        <dbReference type="EMBL" id="CAK7221680.1"/>
    </source>
</evidence>